<reference evidence="1 2" key="1">
    <citation type="submission" date="2019-06" db="EMBL/GenBank/DDBJ databases">
        <title>Genome of Acinetobacter radioresistens APH1, a phenol degrading strain.</title>
        <authorList>
            <person name="Liu Y."/>
        </authorList>
    </citation>
    <scope>NUCLEOTIDE SEQUENCE [LARGE SCALE GENOMIC DNA]</scope>
    <source>
        <strain evidence="1 2">APH1</strain>
    </source>
</reference>
<dbReference type="GeneID" id="56304466"/>
<dbReference type="InterPro" id="IPR018684">
    <property type="entry name" value="DUF2171"/>
</dbReference>
<evidence type="ECO:0000313" key="1">
    <source>
        <dbReference type="EMBL" id="TNX86171.1"/>
    </source>
</evidence>
<evidence type="ECO:0000313" key="2">
    <source>
        <dbReference type="Proteomes" id="UP000314285"/>
    </source>
</evidence>
<dbReference type="Pfam" id="PF09939">
    <property type="entry name" value="DUF2171"/>
    <property type="match status" value="1"/>
</dbReference>
<dbReference type="RefSeq" id="WP_034680104.1">
    <property type="nucleotide sequence ID" value="NZ_BKXI01000010.1"/>
</dbReference>
<dbReference type="EMBL" id="VFBM01000016">
    <property type="protein sequence ID" value="TNX86171.1"/>
    <property type="molecule type" value="Genomic_DNA"/>
</dbReference>
<comment type="caution">
    <text evidence="1">The sequence shown here is derived from an EMBL/GenBank/DDBJ whole genome shotgun (WGS) entry which is preliminary data.</text>
</comment>
<accession>A0A8H2K0Y9</accession>
<protein>
    <submittedName>
        <fullName evidence="1">DUF2171 domain-containing protein</fullName>
    </submittedName>
</protein>
<dbReference type="Proteomes" id="UP000314285">
    <property type="component" value="Unassembled WGS sequence"/>
</dbReference>
<dbReference type="KEGG" id="arj:DOM24_00030"/>
<name>A0A8H2K0Y9_ACIRA</name>
<dbReference type="AlphaFoldDB" id="A0A8H2K0Y9"/>
<organism evidence="1 2">
    <name type="scientific">Acinetobacter radioresistens</name>
    <dbReference type="NCBI Taxonomy" id="40216"/>
    <lineage>
        <taxon>Bacteria</taxon>
        <taxon>Pseudomonadati</taxon>
        <taxon>Pseudomonadota</taxon>
        <taxon>Gammaproteobacteria</taxon>
        <taxon>Moraxellales</taxon>
        <taxon>Moraxellaceae</taxon>
        <taxon>Acinetobacter</taxon>
    </lineage>
</organism>
<gene>
    <name evidence="1" type="ORF">FHY67_13795</name>
</gene>
<sequence>MATGIDLSQITQHAEVLGSDNEHVGRVDHLEGEDQLKLIKNDEDSDGKHHLIPLTWVQEVSNNQVILNLTASEAKQQWQAV</sequence>
<proteinExistence type="predicted"/>